<keyword evidence="1" id="KW-0472">Membrane</keyword>
<evidence type="ECO:0000256" key="1">
    <source>
        <dbReference type="SAM" id="Phobius"/>
    </source>
</evidence>
<sequence>MKRQTLLVVILSLFLLIGVIAFSFLLLIPKGKEYRSLRLESKKEFQQLELAQNRFDNTNNRLKDLQAQNRHTIGAFEKTFDPGRFERLYKKEFTDLYLTEVTTKDSNGTFRVYEVNATSKITSPQSFYNFLDNINKSEWVIGVNFPIHFERDGDEIRSSFTMKVHNKKEEK</sequence>
<proteinExistence type="predicted"/>
<dbReference type="EMBL" id="CP002355">
    <property type="protein sequence ID" value="ADR32968.1"/>
    <property type="molecule type" value="Genomic_DNA"/>
</dbReference>
<gene>
    <name evidence="2" type="ordered locus">Sulku_0301</name>
</gene>
<dbReference type="STRING" id="709032.Sulku_0301"/>
<reference evidence="2 3" key="1">
    <citation type="journal article" date="2012" name="Stand. Genomic Sci.">
        <title>Complete genome sequence of the sulfur compounds oxidizing chemolithoautotroph Sulfuricurvum kujiense type strain (YK-1(T)).</title>
        <authorList>
            <person name="Han C."/>
            <person name="Kotsyurbenko O."/>
            <person name="Chertkov O."/>
            <person name="Held B."/>
            <person name="Lapidus A."/>
            <person name="Nolan M."/>
            <person name="Lucas S."/>
            <person name="Hammon N."/>
            <person name="Deshpande S."/>
            <person name="Cheng J.F."/>
            <person name="Tapia R."/>
            <person name="Goodwin L.A."/>
            <person name="Pitluck S."/>
            <person name="Liolios K."/>
            <person name="Pagani I."/>
            <person name="Ivanova N."/>
            <person name="Mavromatis K."/>
            <person name="Mikhailova N."/>
            <person name="Pati A."/>
            <person name="Chen A."/>
            <person name="Palaniappan K."/>
            <person name="Land M."/>
            <person name="Hauser L."/>
            <person name="Chang Y.J."/>
            <person name="Jeffries C.D."/>
            <person name="Brambilla E.M."/>
            <person name="Rohde M."/>
            <person name="Spring S."/>
            <person name="Sikorski J."/>
            <person name="Goker M."/>
            <person name="Woyke T."/>
            <person name="Bristow J."/>
            <person name="Eisen J.A."/>
            <person name="Markowitz V."/>
            <person name="Hugenholtz P."/>
            <person name="Kyrpides N.C."/>
            <person name="Klenk H.P."/>
            <person name="Detter J.C."/>
        </authorList>
    </citation>
    <scope>NUCLEOTIDE SEQUENCE [LARGE SCALE GENOMIC DNA]</scope>
    <source>
        <strain evidence="3">ATCC BAA-921 / DSM 16994 / JCM 11577 / YK-1</strain>
    </source>
</reference>
<feature type="transmembrane region" description="Helical" evidence="1">
    <location>
        <begin position="6"/>
        <end position="28"/>
    </location>
</feature>
<name>E4TYJ1_SULKY</name>
<dbReference type="RefSeq" id="WP_013459165.1">
    <property type="nucleotide sequence ID" value="NC_014762.1"/>
</dbReference>
<evidence type="ECO:0000313" key="2">
    <source>
        <dbReference type="EMBL" id="ADR32968.1"/>
    </source>
</evidence>
<organism evidence="2 3">
    <name type="scientific">Sulfuricurvum kujiense (strain ATCC BAA-921 / DSM 16994 / JCM 11577 / YK-1)</name>
    <dbReference type="NCBI Taxonomy" id="709032"/>
    <lineage>
        <taxon>Bacteria</taxon>
        <taxon>Pseudomonadati</taxon>
        <taxon>Campylobacterota</taxon>
        <taxon>Epsilonproteobacteria</taxon>
        <taxon>Campylobacterales</taxon>
        <taxon>Sulfurimonadaceae</taxon>
        <taxon>Sulfuricurvum</taxon>
    </lineage>
</organism>
<accession>E4TYJ1</accession>
<keyword evidence="3" id="KW-1185">Reference proteome</keyword>
<dbReference type="AlphaFoldDB" id="E4TYJ1"/>
<dbReference type="eggNOG" id="ENOG50318ZM">
    <property type="taxonomic scope" value="Bacteria"/>
</dbReference>
<dbReference type="KEGG" id="sku:Sulku_0301"/>
<protein>
    <submittedName>
        <fullName evidence="2">Uncharacterized protein</fullName>
    </submittedName>
</protein>
<keyword evidence="1" id="KW-1133">Transmembrane helix</keyword>
<keyword evidence="1" id="KW-0812">Transmembrane</keyword>
<dbReference type="Proteomes" id="UP000008721">
    <property type="component" value="Chromosome"/>
</dbReference>
<dbReference type="HOGENOM" id="CLU_123844_0_0_7"/>
<evidence type="ECO:0000313" key="3">
    <source>
        <dbReference type="Proteomes" id="UP000008721"/>
    </source>
</evidence>
<dbReference type="OrthoDB" id="5372846at2"/>